<protein>
    <recommendedName>
        <fullName evidence="5">Zn(2)-C6 fungal-type domain-containing protein</fullName>
    </recommendedName>
</protein>
<dbReference type="KEGG" id="ccac:CcaHIS019_0210530"/>
<comment type="subcellular location">
    <subcellularLocation>
        <location evidence="1">Nucleus</location>
    </subcellularLocation>
</comment>
<dbReference type="SMART" id="SM00906">
    <property type="entry name" value="Fungal_trans"/>
    <property type="match status" value="1"/>
</dbReference>
<dbReference type="PANTHER" id="PTHR31001:SF87">
    <property type="entry name" value="COL-21"/>
    <property type="match status" value="1"/>
</dbReference>
<feature type="compositionally biased region" description="Low complexity" evidence="4">
    <location>
        <begin position="771"/>
        <end position="786"/>
    </location>
</feature>
<evidence type="ECO:0000256" key="4">
    <source>
        <dbReference type="SAM" id="MobiDB-lite"/>
    </source>
</evidence>
<dbReference type="Proteomes" id="UP001233271">
    <property type="component" value="Chromosome 2"/>
</dbReference>
<dbReference type="GO" id="GO:0005634">
    <property type="term" value="C:nucleus"/>
    <property type="evidence" value="ECO:0007669"/>
    <property type="project" value="UniProtKB-SubCell"/>
</dbReference>
<gene>
    <name evidence="6" type="ORF">CcaverHIS019_0210530</name>
</gene>
<dbReference type="GO" id="GO:0006351">
    <property type="term" value="P:DNA-templated transcription"/>
    <property type="evidence" value="ECO:0007669"/>
    <property type="project" value="InterPro"/>
</dbReference>
<dbReference type="PROSITE" id="PS00463">
    <property type="entry name" value="ZN2_CY6_FUNGAL_1"/>
    <property type="match status" value="1"/>
</dbReference>
<dbReference type="GO" id="GO:0003677">
    <property type="term" value="F:DNA binding"/>
    <property type="evidence" value="ECO:0007669"/>
    <property type="project" value="InterPro"/>
</dbReference>
<evidence type="ECO:0000259" key="5">
    <source>
        <dbReference type="PROSITE" id="PS50048"/>
    </source>
</evidence>
<evidence type="ECO:0000313" key="7">
    <source>
        <dbReference type="Proteomes" id="UP001233271"/>
    </source>
</evidence>
<dbReference type="SMART" id="SM00066">
    <property type="entry name" value="GAL4"/>
    <property type="match status" value="1"/>
</dbReference>
<feature type="domain" description="Zn(2)-C6 fungal-type" evidence="5">
    <location>
        <begin position="111"/>
        <end position="141"/>
    </location>
</feature>
<dbReference type="SUPFAM" id="SSF57701">
    <property type="entry name" value="Zn2/Cys6 DNA-binding domain"/>
    <property type="match status" value="1"/>
</dbReference>
<evidence type="ECO:0000256" key="2">
    <source>
        <dbReference type="ARBA" id="ARBA00022723"/>
    </source>
</evidence>
<dbReference type="GO" id="GO:0008270">
    <property type="term" value="F:zinc ion binding"/>
    <property type="evidence" value="ECO:0007669"/>
    <property type="project" value="InterPro"/>
</dbReference>
<dbReference type="PROSITE" id="PS50048">
    <property type="entry name" value="ZN2_CY6_FUNGAL_2"/>
    <property type="match status" value="1"/>
</dbReference>
<dbReference type="EMBL" id="AP028213">
    <property type="protein sequence ID" value="BEI89691.1"/>
    <property type="molecule type" value="Genomic_DNA"/>
</dbReference>
<sequence length="936" mass="103734">MRDVPSPGLTHGEHMGWGAGPHASVSPSTMDMPRPGSSRRWSPPAMSPRFTERLPSLSDYPQPPSAATYAPRHWEAPPSPNPLPPGYAKAPSPQDTAAPEPKRKKRRQAFSCAECAKRKQKCNRETPCQHCVSRKVPHLCVPSARSGSPPPRPKPKTEVEGNTATSRSKIPEQAATPIALNGRVHKLERIVNAVLNRVDGLENSNALAEWRQTHQPAGSPPAVHAKLELPVSASPATSGALGRMESETADDVWLGGLDRGTVSRNPLPQSETRTPLGLDYHGSVREQLENIVDEGGTVTLRKALRDLPPKDSADKLVAFFFTKVNPIRYPIDEHLFRQAYEAVYASGADITPASVLALPLIFVVLAIAIRLSPEGTSENNTVEQRRKASMKLLWGAQFGIMVSTSLNAENLQLVETRILIGLYLVLMHERRLAEGWLQFRAATATATALCLHRDGSLLDMDPYMTEYRRRLWSYLCHADATYSCLLGRPVSINPNFYDTKEPSNVELSSLLNSDTMPRSKPLDEPTFATFLILRNRLAGIVSQIVNQFQKLHNPIKYCDVQAIDQQLRKLHDDLPRQFQMLTPDKSLDKAQPFLAVHRYYIQTEILHFTIILHRPWFLRQVRSLKYALSRRACFEAAITDFKIRQAFHKENPDFFETLLGGSFREFNCAMIAGINLLLEPNSPYASDMWKIMTNFMEHNPYSPNSDEFSRREAAIIHTLNKRASSLRRSQSGESGGEDLFHPLQDNTSFERGGRPFSHTRGNSRATRESSRPSSSRASRAGSAVSAQDTPAAASQGLETPPSDVAANPDQIQDLFNKFLTANSEFGRDGGKPKELRPSLVSNQSLLGVLGLTMPVVDVLTDAVEKNVMADAVPDAELHDQQFAGDSSLAFGAIPSSLYPLHDVVSASKEVNSPQYWDTFANSTPPFDTKLTPRLHL</sequence>
<feature type="compositionally biased region" description="Low complexity" evidence="4">
    <location>
        <begin position="33"/>
        <end position="44"/>
    </location>
</feature>
<accession>A0AA48L0C1</accession>
<evidence type="ECO:0000256" key="1">
    <source>
        <dbReference type="ARBA" id="ARBA00004123"/>
    </source>
</evidence>
<dbReference type="Gene3D" id="4.10.240.10">
    <property type="entry name" value="Zn(2)-C6 fungal-type DNA-binding domain"/>
    <property type="match status" value="1"/>
</dbReference>
<feature type="compositionally biased region" description="Polar residues" evidence="4">
    <location>
        <begin position="723"/>
        <end position="732"/>
    </location>
</feature>
<dbReference type="InterPro" id="IPR050613">
    <property type="entry name" value="Sec_Metabolite_Reg"/>
</dbReference>
<dbReference type="GeneID" id="85493562"/>
<name>A0AA48L0C1_9TREE</name>
<feature type="region of interest" description="Disordered" evidence="4">
    <location>
        <begin position="723"/>
        <end position="808"/>
    </location>
</feature>
<evidence type="ECO:0000256" key="3">
    <source>
        <dbReference type="ARBA" id="ARBA00023242"/>
    </source>
</evidence>
<organism evidence="6 7">
    <name type="scientific">Cutaneotrichosporon cavernicola</name>
    <dbReference type="NCBI Taxonomy" id="279322"/>
    <lineage>
        <taxon>Eukaryota</taxon>
        <taxon>Fungi</taxon>
        <taxon>Dikarya</taxon>
        <taxon>Basidiomycota</taxon>
        <taxon>Agaricomycotina</taxon>
        <taxon>Tremellomycetes</taxon>
        <taxon>Trichosporonales</taxon>
        <taxon>Trichosporonaceae</taxon>
        <taxon>Cutaneotrichosporon</taxon>
    </lineage>
</organism>
<keyword evidence="3" id="KW-0539">Nucleus</keyword>
<dbReference type="InterPro" id="IPR001138">
    <property type="entry name" value="Zn2Cys6_DnaBD"/>
</dbReference>
<dbReference type="PANTHER" id="PTHR31001">
    <property type="entry name" value="UNCHARACTERIZED TRANSCRIPTIONAL REGULATORY PROTEIN"/>
    <property type="match status" value="1"/>
</dbReference>
<dbReference type="AlphaFoldDB" id="A0AA48L0C1"/>
<dbReference type="Pfam" id="PF00172">
    <property type="entry name" value="Zn_clus"/>
    <property type="match status" value="1"/>
</dbReference>
<feature type="region of interest" description="Disordered" evidence="4">
    <location>
        <begin position="1"/>
        <end position="105"/>
    </location>
</feature>
<evidence type="ECO:0000313" key="6">
    <source>
        <dbReference type="EMBL" id="BEI89691.1"/>
    </source>
</evidence>
<dbReference type="InterPro" id="IPR007219">
    <property type="entry name" value="XnlR_reg_dom"/>
</dbReference>
<dbReference type="CDD" id="cd12148">
    <property type="entry name" value="fungal_TF_MHR"/>
    <property type="match status" value="1"/>
</dbReference>
<dbReference type="InterPro" id="IPR036864">
    <property type="entry name" value="Zn2-C6_fun-type_DNA-bd_sf"/>
</dbReference>
<keyword evidence="2" id="KW-0479">Metal-binding</keyword>
<dbReference type="GO" id="GO:0000981">
    <property type="term" value="F:DNA-binding transcription factor activity, RNA polymerase II-specific"/>
    <property type="evidence" value="ECO:0007669"/>
    <property type="project" value="InterPro"/>
</dbReference>
<dbReference type="Pfam" id="PF04082">
    <property type="entry name" value="Fungal_trans"/>
    <property type="match status" value="1"/>
</dbReference>
<feature type="region of interest" description="Disordered" evidence="4">
    <location>
        <begin position="141"/>
        <end position="167"/>
    </location>
</feature>
<dbReference type="CDD" id="cd00067">
    <property type="entry name" value="GAL4"/>
    <property type="match status" value="1"/>
</dbReference>
<dbReference type="RefSeq" id="XP_060454957.1">
    <property type="nucleotide sequence ID" value="XM_060598133.1"/>
</dbReference>
<reference evidence="6" key="1">
    <citation type="journal article" date="2023" name="BMC Genomics">
        <title>Chromosome-level genome assemblies of Cutaneotrichosporon spp. (Trichosporonales, Basidiomycota) reveal imbalanced evolution between nucleotide sequences and chromosome synteny.</title>
        <authorList>
            <person name="Kobayashi Y."/>
            <person name="Kayamori A."/>
            <person name="Aoki K."/>
            <person name="Shiwa Y."/>
            <person name="Matsutani M."/>
            <person name="Fujita N."/>
            <person name="Sugita T."/>
            <person name="Iwasaki W."/>
            <person name="Tanaka N."/>
            <person name="Takashima M."/>
        </authorList>
    </citation>
    <scope>NUCLEOTIDE SEQUENCE</scope>
    <source>
        <strain evidence="6">HIS019</strain>
    </source>
</reference>
<proteinExistence type="predicted"/>
<keyword evidence="7" id="KW-1185">Reference proteome</keyword>